<accession>A0A238Y7W7</accession>
<feature type="domain" description="N6 adenine-specific DNA methyltransferase N-terminal" evidence="10">
    <location>
        <begin position="13"/>
        <end position="140"/>
    </location>
</feature>
<feature type="domain" description="DNA methylase adenine-specific" evidence="9">
    <location>
        <begin position="152"/>
        <end position="453"/>
    </location>
</feature>
<protein>
    <recommendedName>
        <fullName evidence="2">site-specific DNA-methyltransferase (adenine-specific)</fullName>
        <ecNumber evidence="2">2.1.1.72</ecNumber>
    </recommendedName>
</protein>
<dbReference type="EC" id="2.1.1.72" evidence="2"/>
<evidence type="ECO:0000256" key="3">
    <source>
        <dbReference type="ARBA" id="ARBA00022603"/>
    </source>
</evidence>
<keyword evidence="12" id="KW-1185">Reference proteome</keyword>
<dbReference type="PANTHER" id="PTHR42933:SF3">
    <property type="entry name" value="TYPE I RESTRICTION ENZYME MJAVIII METHYLASE SUBUNIT"/>
    <property type="match status" value="1"/>
</dbReference>
<dbReference type="InterPro" id="IPR003356">
    <property type="entry name" value="DNA_methylase_A-5"/>
</dbReference>
<dbReference type="InterPro" id="IPR022749">
    <property type="entry name" value="D12N6_MeTrfase_N"/>
</dbReference>
<organism evidence="11 12">
    <name type="scientific">Actinomadura mexicana</name>
    <dbReference type="NCBI Taxonomy" id="134959"/>
    <lineage>
        <taxon>Bacteria</taxon>
        <taxon>Bacillati</taxon>
        <taxon>Actinomycetota</taxon>
        <taxon>Actinomycetes</taxon>
        <taxon>Streptosporangiales</taxon>
        <taxon>Thermomonosporaceae</taxon>
        <taxon>Actinomadura</taxon>
    </lineage>
</organism>
<dbReference type="InterPro" id="IPR051537">
    <property type="entry name" value="DNA_Adenine_Mtase"/>
</dbReference>
<dbReference type="EMBL" id="FZNP01000005">
    <property type="protein sequence ID" value="SNR66439.1"/>
    <property type="molecule type" value="Genomic_DNA"/>
</dbReference>
<evidence type="ECO:0000313" key="12">
    <source>
        <dbReference type="Proteomes" id="UP000198420"/>
    </source>
</evidence>
<proteinExistence type="inferred from homology"/>
<evidence type="ECO:0000259" key="9">
    <source>
        <dbReference type="Pfam" id="PF02384"/>
    </source>
</evidence>
<dbReference type="PANTHER" id="PTHR42933">
    <property type="entry name" value="SLR6095 PROTEIN"/>
    <property type="match status" value="1"/>
</dbReference>
<dbReference type="GO" id="GO:0008170">
    <property type="term" value="F:N-methyltransferase activity"/>
    <property type="evidence" value="ECO:0007669"/>
    <property type="project" value="InterPro"/>
</dbReference>
<dbReference type="AlphaFoldDB" id="A0A238Y7W7"/>
<keyword evidence="3" id="KW-0489">Methyltransferase</keyword>
<dbReference type="Pfam" id="PF12161">
    <property type="entry name" value="HsdM_N"/>
    <property type="match status" value="1"/>
</dbReference>
<dbReference type="PRINTS" id="PR00507">
    <property type="entry name" value="N12N6MTFRASE"/>
</dbReference>
<dbReference type="GO" id="GO:0003677">
    <property type="term" value="F:DNA binding"/>
    <property type="evidence" value="ECO:0007669"/>
    <property type="project" value="InterPro"/>
</dbReference>
<dbReference type="InterPro" id="IPR029063">
    <property type="entry name" value="SAM-dependent_MTases_sf"/>
</dbReference>
<dbReference type="InterPro" id="IPR038333">
    <property type="entry name" value="T1MK-like_N_sf"/>
</dbReference>
<sequence>MTLATTESQLAGLVWKVADLLRGEYKRSEYGKIILPFTVLRRMDYVLEPTRKLVEEKDRLYDFPDKDELICDELGLKFFNRSKQNFATIASDVNEVHMNLVDYINGFTAEAAEILDKYDFRQRVEVLNSRKLLYKVVQAFAGFPLSPEDVNNHQMGFVFEDLIRRFADTSNETAGEHFTAREVIKLMVNLLLAPDLGRLQPGDVINIYDPACGTGGMLSASEEHIRAQTEGVNVELFGQELNEESYAICRSDMMIKGQDPANIKLGNSFTDDHYSGRTFDYMLANPPFGVDWKKIEEKVRREHEVLRHSGRFGAGLPRINDGSFLFLQHMISKMRAPADGGSRIGIVLNGSPLFTGGAGSGESEIRRWILERDLLETIVALPDQIFHNTGISTYIWILSNRKDKEHQGKVVLLDARDNWAKMRKSMGEKRKYIPDEHIDEISRLYRVAFEAAKDADHPGHRKVKIFDNEDFGYQRITIDRPLRQRFEITEDILAVLAEAKPFAKYADREALLDALKPFIGTTWPTRAEAKHDLLVAAAEAGIAWPGTSVDKAIWNVVAVSDPEGELQTKKGEPLPDPDLRDNENVPLKEDIDEYFKREVRPHVSDAWIAEVKDPKTGEKTRAKIGYEIPFTRHFYVYKPPRPLEEIDAELKELESQIQHLLSEVTK</sequence>
<dbReference type="Proteomes" id="UP000198420">
    <property type="component" value="Unassembled WGS sequence"/>
</dbReference>
<dbReference type="Gene3D" id="3.40.50.150">
    <property type="entry name" value="Vaccinia Virus protein VP39"/>
    <property type="match status" value="1"/>
</dbReference>
<feature type="compositionally biased region" description="Basic and acidic residues" evidence="8">
    <location>
        <begin position="566"/>
        <end position="583"/>
    </location>
</feature>
<evidence type="ECO:0000256" key="7">
    <source>
        <dbReference type="ARBA" id="ARBA00047942"/>
    </source>
</evidence>
<evidence type="ECO:0000256" key="5">
    <source>
        <dbReference type="ARBA" id="ARBA00022691"/>
    </source>
</evidence>
<evidence type="ECO:0000256" key="2">
    <source>
        <dbReference type="ARBA" id="ARBA00011900"/>
    </source>
</evidence>
<comment type="similarity">
    <text evidence="1">Belongs to the N(4)/N(6)-methyltransferase family.</text>
</comment>
<evidence type="ECO:0000256" key="4">
    <source>
        <dbReference type="ARBA" id="ARBA00022679"/>
    </source>
</evidence>
<dbReference type="SUPFAM" id="SSF53335">
    <property type="entry name" value="S-adenosyl-L-methionine-dependent methyltransferases"/>
    <property type="match status" value="1"/>
</dbReference>
<feature type="region of interest" description="Disordered" evidence="8">
    <location>
        <begin position="564"/>
        <end position="583"/>
    </location>
</feature>
<evidence type="ECO:0000256" key="8">
    <source>
        <dbReference type="SAM" id="MobiDB-lite"/>
    </source>
</evidence>
<dbReference type="GO" id="GO:0009007">
    <property type="term" value="F:site-specific DNA-methyltransferase (adenine-specific) activity"/>
    <property type="evidence" value="ECO:0007669"/>
    <property type="project" value="UniProtKB-EC"/>
</dbReference>
<evidence type="ECO:0000256" key="1">
    <source>
        <dbReference type="ARBA" id="ARBA00006594"/>
    </source>
</evidence>
<evidence type="ECO:0000313" key="11">
    <source>
        <dbReference type="EMBL" id="SNR66439.1"/>
    </source>
</evidence>
<comment type="catalytic activity">
    <reaction evidence="7">
        <text>a 2'-deoxyadenosine in DNA + S-adenosyl-L-methionine = an N(6)-methyl-2'-deoxyadenosine in DNA + S-adenosyl-L-homocysteine + H(+)</text>
        <dbReference type="Rhea" id="RHEA:15197"/>
        <dbReference type="Rhea" id="RHEA-COMP:12418"/>
        <dbReference type="Rhea" id="RHEA-COMP:12419"/>
        <dbReference type="ChEBI" id="CHEBI:15378"/>
        <dbReference type="ChEBI" id="CHEBI:57856"/>
        <dbReference type="ChEBI" id="CHEBI:59789"/>
        <dbReference type="ChEBI" id="CHEBI:90615"/>
        <dbReference type="ChEBI" id="CHEBI:90616"/>
        <dbReference type="EC" id="2.1.1.72"/>
    </reaction>
</comment>
<dbReference type="Gene3D" id="1.20.1260.30">
    <property type="match status" value="1"/>
</dbReference>
<evidence type="ECO:0000259" key="10">
    <source>
        <dbReference type="Pfam" id="PF12161"/>
    </source>
</evidence>
<keyword evidence="4" id="KW-0808">Transferase</keyword>
<gene>
    <name evidence="11" type="ORF">SAMN06265355_105268</name>
</gene>
<dbReference type="InterPro" id="IPR002052">
    <property type="entry name" value="DNA_methylase_N6_adenine_CS"/>
</dbReference>
<name>A0A238Y7W7_9ACTN</name>
<keyword evidence="5" id="KW-0949">S-adenosyl-L-methionine</keyword>
<dbReference type="CDD" id="cd02440">
    <property type="entry name" value="AdoMet_MTases"/>
    <property type="match status" value="1"/>
</dbReference>
<dbReference type="Pfam" id="PF02384">
    <property type="entry name" value="N6_Mtase"/>
    <property type="match status" value="1"/>
</dbReference>
<keyword evidence="6" id="KW-0680">Restriction system</keyword>
<evidence type="ECO:0000256" key="6">
    <source>
        <dbReference type="ARBA" id="ARBA00022747"/>
    </source>
</evidence>
<dbReference type="PROSITE" id="PS00092">
    <property type="entry name" value="N6_MTASE"/>
    <property type="match status" value="1"/>
</dbReference>
<dbReference type="GO" id="GO:0009307">
    <property type="term" value="P:DNA restriction-modification system"/>
    <property type="evidence" value="ECO:0007669"/>
    <property type="project" value="UniProtKB-KW"/>
</dbReference>
<reference evidence="12" key="1">
    <citation type="submission" date="2017-06" db="EMBL/GenBank/DDBJ databases">
        <authorList>
            <person name="Varghese N."/>
            <person name="Submissions S."/>
        </authorList>
    </citation>
    <scope>NUCLEOTIDE SEQUENCE [LARGE SCALE GENOMIC DNA]</scope>
    <source>
        <strain evidence="12">DSM 44485</strain>
    </source>
</reference>
<dbReference type="GO" id="GO:0032259">
    <property type="term" value="P:methylation"/>
    <property type="evidence" value="ECO:0007669"/>
    <property type="project" value="UniProtKB-KW"/>
</dbReference>